<proteinExistence type="predicted"/>
<dbReference type="HOGENOM" id="CLU_893299_0_0_7"/>
<dbReference type="Pfam" id="PF04264">
    <property type="entry name" value="YceI"/>
    <property type="match status" value="1"/>
</dbReference>
<evidence type="ECO:0000313" key="2">
    <source>
        <dbReference type="EMBL" id="ACL09730.1"/>
    </source>
</evidence>
<dbReference type="PANTHER" id="PTHR34406">
    <property type="entry name" value="PROTEIN YCEI"/>
    <property type="match status" value="1"/>
</dbReference>
<dbReference type="SUPFAM" id="SSF52821">
    <property type="entry name" value="Rhodanese/Cell cycle control phosphatase"/>
    <property type="match status" value="1"/>
</dbReference>
<accession>B8DR93</accession>
<dbReference type="SMART" id="SM00867">
    <property type="entry name" value="YceI"/>
    <property type="match status" value="1"/>
</dbReference>
<dbReference type="CDD" id="cd00158">
    <property type="entry name" value="RHOD"/>
    <property type="match status" value="1"/>
</dbReference>
<evidence type="ECO:0000259" key="1">
    <source>
        <dbReference type="PROSITE" id="PS50206"/>
    </source>
</evidence>
<dbReference type="STRING" id="883.DvMF_2792"/>
<dbReference type="PANTHER" id="PTHR34406:SF1">
    <property type="entry name" value="PROTEIN YCEI"/>
    <property type="match status" value="1"/>
</dbReference>
<reference evidence="2" key="1">
    <citation type="submission" date="2008-10" db="EMBL/GenBank/DDBJ databases">
        <title>Complete sequence of Desulfovibrio vulgaris str. 'Miyazaki F'.</title>
        <authorList>
            <person name="Lucas S."/>
            <person name="Copeland A."/>
            <person name="Lapidus A."/>
            <person name="Glavina del Rio T."/>
            <person name="Dalin E."/>
            <person name="Tice H."/>
            <person name="Bruce D."/>
            <person name="Goodwin L."/>
            <person name="Pitluck S."/>
            <person name="Sims D."/>
            <person name="Brettin T."/>
            <person name="Detter J.C."/>
            <person name="Han C."/>
            <person name="Larimer F."/>
            <person name="Land M."/>
            <person name="Hauser L."/>
            <person name="Kyrpides N."/>
            <person name="Mikhailova N."/>
            <person name="Hazen T.C."/>
            <person name="Richardson P."/>
        </authorList>
    </citation>
    <scope>NUCLEOTIDE SEQUENCE</scope>
    <source>
        <strain evidence="2">Miyazaki F</strain>
    </source>
</reference>
<dbReference type="InterPro" id="IPR036761">
    <property type="entry name" value="TTHA0802/YceI-like_sf"/>
</dbReference>
<organism evidence="2">
    <name type="scientific">Nitratidesulfovibrio vulgaris (strain DSM 19637 / Miyazaki F)</name>
    <name type="common">Desulfovibrio vulgaris</name>
    <dbReference type="NCBI Taxonomy" id="883"/>
    <lineage>
        <taxon>Bacteria</taxon>
        <taxon>Pseudomonadati</taxon>
        <taxon>Thermodesulfobacteriota</taxon>
        <taxon>Desulfovibrionia</taxon>
        <taxon>Desulfovibrionales</taxon>
        <taxon>Desulfovibrionaceae</taxon>
        <taxon>Nitratidesulfovibrio</taxon>
    </lineage>
</organism>
<dbReference type="Pfam" id="PF00581">
    <property type="entry name" value="Rhodanese"/>
    <property type="match status" value="1"/>
</dbReference>
<dbReference type="InterPro" id="IPR001763">
    <property type="entry name" value="Rhodanese-like_dom"/>
</dbReference>
<sequence length="314" mass="33843">MATEHRIRRIGLAAARAFVQARTGIVLDVMVPEHFEQRHIPGALQACVHEVVFCDAVAALAPDRSVPVLVYGAGAGSQDGRMAAEKLLRLGHADVRWFAGGLEAWCAAGLPLEGSAPHARPDAHPPEVMPDGKYTLDTAASTIRWTGRNDNGAHHGTVDCAGGSLAFSRGHGTGDLRIDMRSIRDRDIADDALRPVLEAHLASDDFFFTALFPQAALEDMALAPLPSATATTPNYRLTAQFALRGMRRRLALNVALRGVGDAGGLALAGHCDLDRTRWGVLYGSARFFRHLGHHRVDDAISLDFRLVYAPARGR</sequence>
<dbReference type="SUPFAM" id="SSF101874">
    <property type="entry name" value="YceI-like"/>
    <property type="match status" value="1"/>
</dbReference>
<name>B8DR93_NITV9</name>
<protein>
    <submittedName>
        <fullName evidence="2">YceI family protein</fullName>
    </submittedName>
</protein>
<feature type="domain" description="Rhodanese" evidence="1">
    <location>
        <begin position="20"/>
        <end position="114"/>
    </location>
</feature>
<dbReference type="Gene3D" id="3.40.250.10">
    <property type="entry name" value="Rhodanese-like domain"/>
    <property type="match status" value="1"/>
</dbReference>
<dbReference type="EMBL" id="CP001197">
    <property type="protein sequence ID" value="ACL09730.1"/>
    <property type="molecule type" value="Genomic_DNA"/>
</dbReference>
<dbReference type="PROSITE" id="PS50206">
    <property type="entry name" value="RHODANESE_3"/>
    <property type="match status" value="1"/>
</dbReference>
<dbReference type="OrthoDB" id="9811006at2"/>
<dbReference type="SMART" id="SM00450">
    <property type="entry name" value="RHOD"/>
    <property type="match status" value="1"/>
</dbReference>
<dbReference type="AlphaFoldDB" id="B8DR93"/>
<gene>
    <name evidence="2" type="ordered locus">DvMF_2792</name>
</gene>
<dbReference type="Gene3D" id="2.40.128.110">
    <property type="entry name" value="Lipid/polyisoprenoid-binding, YceI-like"/>
    <property type="match status" value="1"/>
</dbReference>
<dbReference type="InterPro" id="IPR007372">
    <property type="entry name" value="Lipid/polyisoprenoid-bd_YceI"/>
</dbReference>
<dbReference type="InterPro" id="IPR036873">
    <property type="entry name" value="Rhodanese-like_dom_sf"/>
</dbReference>
<dbReference type="KEGG" id="dvm:DvMF_2792"/>
<dbReference type="eggNOG" id="COG2897">
    <property type="taxonomic scope" value="Bacteria"/>
</dbReference>